<protein>
    <recommendedName>
        <fullName evidence="4">Isoprenyl transferase</fullName>
        <ecNumber evidence="4">2.5.1.-</ecNumber>
    </recommendedName>
</protein>
<dbReference type="GO" id="GO:0000287">
    <property type="term" value="F:magnesium ion binding"/>
    <property type="evidence" value="ECO:0007669"/>
    <property type="project" value="UniProtKB-UniRule"/>
</dbReference>
<evidence type="ECO:0000313" key="7">
    <source>
        <dbReference type="Proteomes" id="UP000037151"/>
    </source>
</evidence>
<dbReference type="Proteomes" id="UP000037151">
    <property type="component" value="Unassembled WGS sequence"/>
</dbReference>
<dbReference type="PROSITE" id="PS01066">
    <property type="entry name" value="UPP_SYNTHASE"/>
    <property type="match status" value="1"/>
</dbReference>
<dbReference type="Gene3D" id="1.10.600.10">
    <property type="entry name" value="Farnesyl Diphosphate Synthase"/>
    <property type="match status" value="1"/>
</dbReference>
<dbReference type="InterPro" id="IPR008949">
    <property type="entry name" value="Isoprenoid_synthase_dom_sf"/>
</dbReference>
<dbReference type="GO" id="GO:0033850">
    <property type="term" value="F:Z-farnesyl diphosphate synthase activity"/>
    <property type="evidence" value="ECO:0007669"/>
    <property type="project" value="TreeGrafter"/>
</dbReference>
<feature type="binding site" evidence="4">
    <location>
        <position position="341"/>
    </location>
    <ligand>
        <name>substrate</name>
    </ligand>
</feature>
<keyword evidence="2 4" id="KW-0479">Metal-binding</keyword>
<feature type="compositionally biased region" description="Pro residues" evidence="5">
    <location>
        <begin position="523"/>
        <end position="536"/>
    </location>
</feature>
<evidence type="ECO:0000256" key="2">
    <source>
        <dbReference type="ARBA" id="ARBA00022723"/>
    </source>
</evidence>
<feature type="binding site" evidence="4">
    <location>
        <position position="458"/>
    </location>
    <ligand>
        <name>substrate</name>
    </ligand>
</feature>
<dbReference type="GO" id="GO:0005829">
    <property type="term" value="C:cytosol"/>
    <property type="evidence" value="ECO:0007669"/>
    <property type="project" value="TreeGrafter"/>
</dbReference>
<dbReference type="NCBIfam" id="TIGR00055">
    <property type="entry name" value="uppS"/>
    <property type="match status" value="1"/>
</dbReference>
<comment type="function">
    <text evidence="4">Catalyzes the condensation of isopentenyl diphosphate (IPP) with allylic pyrophosphates generating different type of terpenoids.</text>
</comment>
<feature type="binding site" evidence="4">
    <location>
        <position position="307"/>
    </location>
    <ligand>
        <name>substrate</name>
    </ligand>
</feature>
<accession>A0A0L0JQS5</accession>
<feature type="binding site" evidence="4">
    <location>
        <begin position="464"/>
        <end position="466"/>
    </location>
    <ligand>
        <name>substrate</name>
    </ligand>
</feature>
<dbReference type="InterPro" id="IPR002060">
    <property type="entry name" value="Squ/phyt_synthse"/>
</dbReference>
<feature type="binding site" evidence="4">
    <location>
        <position position="477"/>
    </location>
    <ligand>
        <name>Mg(2+)</name>
        <dbReference type="ChEBI" id="CHEBI:18420"/>
    </ligand>
</feature>
<comment type="caution">
    <text evidence="4">Lacks conserved residue(s) required for the propagation of feature annotation.</text>
</comment>
<dbReference type="Pfam" id="PF01255">
    <property type="entry name" value="Prenyltransf"/>
    <property type="match status" value="1"/>
</dbReference>
<feature type="active site" description="Proton acceptor" evidence="4">
    <location>
        <position position="338"/>
    </location>
</feature>
<comment type="subunit">
    <text evidence="4">Homodimer.</text>
</comment>
<feature type="binding site" evidence="4">
    <location>
        <position position="339"/>
    </location>
    <ligand>
        <name>substrate</name>
    </ligand>
</feature>
<feature type="active site" evidence="4">
    <location>
        <position position="290"/>
    </location>
</feature>
<feature type="region of interest" description="Disordered" evidence="5">
    <location>
        <begin position="508"/>
        <end position="536"/>
    </location>
</feature>
<dbReference type="GO" id="GO:0030145">
    <property type="term" value="F:manganese ion binding"/>
    <property type="evidence" value="ECO:0007669"/>
    <property type="project" value="TreeGrafter"/>
</dbReference>
<dbReference type="OrthoDB" id="3423078at2"/>
<dbReference type="GO" id="GO:0016094">
    <property type="term" value="P:polyprenol biosynthetic process"/>
    <property type="evidence" value="ECO:0007669"/>
    <property type="project" value="TreeGrafter"/>
</dbReference>
<comment type="similarity">
    <text evidence="4">Belongs to the UPP synthase family.</text>
</comment>
<dbReference type="GO" id="GO:0008834">
    <property type="term" value="F:ditrans,polycis-undecaprenyl-diphosphate synthase [(2E,6E)-farnesyl-diphosphate specific] activity"/>
    <property type="evidence" value="ECO:0007669"/>
    <property type="project" value="TreeGrafter"/>
</dbReference>
<dbReference type="AlphaFoldDB" id="A0A0L0JQS5"/>
<dbReference type="InterPro" id="IPR018520">
    <property type="entry name" value="UPP_synth-like_CS"/>
</dbReference>
<feature type="binding site" evidence="4">
    <location>
        <begin position="291"/>
        <end position="294"/>
    </location>
    <ligand>
        <name>substrate</name>
    </ligand>
</feature>
<dbReference type="HAMAP" id="MF_01139">
    <property type="entry name" value="ISPT"/>
    <property type="match status" value="1"/>
</dbReference>
<dbReference type="SUPFAM" id="SSF64005">
    <property type="entry name" value="Undecaprenyl diphosphate synthase"/>
    <property type="match status" value="1"/>
</dbReference>
<dbReference type="SUPFAM" id="SSF48576">
    <property type="entry name" value="Terpenoid synthases"/>
    <property type="match status" value="1"/>
</dbReference>
<feature type="binding site" evidence="4">
    <location>
        <position position="295"/>
    </location>
    <ligand>
        <name>substrate</name>
    </ligand>
</feature>
<evidence type="ECO:0000256" key="4">
    <source>
        <dbReference type="HAMAP-Rule" id="MF_01139"/>
    </source>
</evidence>
<comment type="caution">
    <text evidence="6">The sequence shown here is derived from an EMBL/GenBank/DDBJ whole genome shotgun (WGS) entry which is preliminary data.</text>
</comment>
<gene>
    <name evidence="6" type="ORF">IQ63_34645</name>
</gene>
<evidence type="ECO:0000256" key="3">
    <source>
        <dbReference type="ARBA" id="ARBA00022842"/>
    </source>
</evidence>
<dbReference type="RefSeq" id="WP_050374118.1">
    <property type="nucleotide sequence ID" value="NZ_KQ257831.1"/>
</dbReference>
<organism evidence="6 7">
    <name type="scientific">Streptomyces acidiscabies</name>
    <dbReference type="NCBI Taxonomy" id="42234"/>
    <lineage>
        <taxon>Bacteria</taxon>
        <taxon>Bacillati</taxon>
        <taxon>Actinomycetota</taxon>
        <taxon>Actinomycetes</taxon>
        <taxon>Kitasatosporales</taxon>
        <taxon>Streptomycetaceae</taxon>
        <taxon>Streptomyces</taxon>
    </lineage>
</organism>
<dbReference type="Pfam" id="PF00494">
    <property type="entry name" value="SQS_PSY"/>
    <property type="match status" value="1"/>
</dbReference>
<dbReference type="PANTHER" id="PTHR10291:SF0">
    <property type="entry name" value="DEHYDRODOLICHYL DIPHOSPHATE SYNTHASE 2"/>
    <property type="match status" value="1"/>
</dbReference>
<proteinExistence type="inferred from homology"/>
<dbReference type="CDD" id="cd00475">
    <property type="entry name" value="Cis_IPPS"/>
    <property type="match status" value="1"/>
</dbReference>
<comment type="cofactor">
    <cofactor evidence="4">
        <name>Mg(2+)</name>
        <dbReference type="ChEBI" id="CHEBI:18420"/>
    </cofactor>
    <text evidence="4">Binds 2 magnesium ions per subunit.</text>
</comment>
<dbReference type="GO" id="GO:0005886">
    <property type="term" value="C:plasma membrane"/>
    <property type="evidence" value="ECO:0007669"/>
    <property type="project" value="TreeGrafter"/>
</dbReference>
<evidence type="ECO:0000256" key="1">
    <source>
        <dbReference type="ARBA" id="ARBA00022679"/>
    </source>
</evidence>
<dbReference type="PATRIC" id="fig|42234.21.peg.7138"/>
<feature type="binding site" evidence="4">
    <location>
        <position position="290"/>
    </location>
    <ligand>
        <name>Mg(2+)</name>
        <dbReference type="ChEBI" id="CHEBI:18420"/>
    </ligand>
</feature>
<keyword evidence="1 4" id="KW-0808">Transferase</keyword>
<dbReference type="Gene3D" id="3.40.1180.10">
    <property type="entry name" value="Decaprenyl diphosphate synthase-like"/>
    <property type="match status" value="1"/>
</dbReference>
<dbReference type="InterPro" id="IPR001441">
    <property type="entry name" value="UPP_synth-like"/>
</dbReference>
<feature type="binding site" evidence="4">
    <location>
        <begin position="335"/>
        <end position="337"/>
    </location>
    <ligand>
        <name>substrate</name>
    </ligand>
</feature>
<feature type="compositionally biased region" description="Low complexity" evidence="5">
    <location>
        <begin position="510"/>
        <end position="522"/>
    </location>
</feature>
<name>A0A0L0JQS5_9ACTN</name>
<dbReference type="PANTHER" id="PTHR10291">
    <property type="entry name" value="DEHYDRODOLICHYL DIPHOSPHATE SYNTHASE FAMILY MEMBER"/>
    <property type="match status" value="1"/>
</dbReference>
<keyword evidence="3 4" id="KW-0460">Magnesium</keyword>
<reference evidence="7" key="1">
    <citation type="submission" date="2014-07" db="EMBL/GenBank/DDBJ databases">
        <title>Genome sequencing of plant-pathogenic Streptomyces species.</title>
        <authorList>
            <person name="Harrison J."/>
            <person name="Sapp M."/>
            <person name="Thwaites R."/>
            <person name="Studholme D.J."/>
        </authorList>
    </citation>
    <scope>NUCLEOTIDE SEQUENCE [LARGE SCALE GENOMIC DNA]</scope>
    <source>
        <strain evidence="7">NCPPB 4445</strain>
    </source>
</reference>
<dbReference type="EC" id="2.5.1.-" evidence="4"/>
<sequence>MDELRESYEACEAEVRDHLPALWTVTGLLPPEVRPFMHAIHGWTVTTDRIADEGPPEGRRERFARWRADTLAELRTGRSEHPQRRALIDTVHRRGLDHALVEEHLATVAADCAAPPVFETFADQRRFLRGITGVVGELWAPLLEPSGPESARLVATLFDACKLADLYEDLPDDLAAGRCYWPREDLRALGLTVDDLTAAGPREALDAFIDVQLAHWRALLTEAVPATWAVAEPYRPFLHSLLLGVQLHHDEVTLLRSRVLTTGIDQPTGETRPRPPWPGERPAHVAVIMDGNRRWADAHAVPARQGHHAGSRAALRLVNSALRLGIRHLSLYAFSTENWSRAQEETNAIFDTLADWISRGAQTLHGLGVQVRWCGRRDRLDTSLASAIALVENMTYANDVLTLTLCVDYGGREELTAAARALAAEAVAGTLRAEDITPDDLARHLYVPELPDVDLLIRTSGEQRISNFLPWHLAYAELVFDPTPWPDYDLTRLRDAVTAYTERERRFGGTALTPSSASSAACTPPPRSHTPVPSPR</sequence>
<dbReference type="EMBL" id="JPPY01000193">
    <property type="protein sequence ID" value="KND27941.1"/>
    <property type="molecule type" value="Genomic_DNA"/>
</dbReference>
<dbReference type="InterPro" id="IPR036424">
    <property type="entry name" value="UPP_synth-like_sf"/>
</dbReference>
<evidence type="ECO:0000256" key="5">
    <source>
        <dbReference type="SAM" id="MobiDB-lite"/>
    </source>
</evidence>
<evidence type="ECO:0000313" key="6">
    <source>
        <dbReference type="EMBL" id="KND27941.1"/>
    </source>
</evidence>